<sequence>MVLSALTPDKRLSEILQQVKRFPSEQARITQAYKATGKPHEEIQEHRNEWVKLIADHPDCGVKKLRKLNSGGRIYAWLYRNDYPWLMQHCPKKETSSVAIRDVDYPGWDKENVSILTSIYKDLFQAKGRQRLTASYLIQQLPRTNSVQKHLVDLPLTKQWLDVHSETLENYQMFRLKSAYQALLEQNQTIKRWKLIRAANIREELVTERIEKQIIALEMLEGLRQK</sequence>
<dbReference type="AlphaFoldDB" id="V5F459"/>
<evidence type="ECO:0000313" key="2">
    <source>
        <dbReference type="EMBL" id="GAD90009.1"/>
    </source>
</evidence>
<gene>
    <name evidence="2" type="ORF">VHA01S_031_00220</name>
</gene>
<evidence type="ECO:0000313" key="3">
    <source>
        <dbReference type="Proteomes" id="UP000017800"/>
    </source>
</evidence>
<dbReference type="Proteomes" id="UP000017800">
    <property type="component" value="Unassembled WGS sequence"/>
</dbReference>
<dbReference type="eggNOG" id="COG3677">
    <property type="taxonomic scope" value="Bacteria"/>
</dbReference>
<comment type="caution">
    <text evidence="2">The sequence shown here is derived from an EMBL/GenBank/DDBJ whole genome shotgun (WGS) entry which is preliminary data.</text>
</comment>
<organism evidence="2 3">
    <name type="scientific">Vibrio halioticoli NBRC 102217</name>
    <dbReference type="NCBI Taxonomy" id="1219072"/>
    <lineage>
        <taxon>Bacteria</taxon>
        <taxon>Pseudomonadati</taxon>
        <taxon>Pseudomonadota</taxon>
        <taxon>Gammaproteobacteria</taxon>
        <taxon>Vibrionales</taxon>
        <taxon>Vibrionaceae</taxon>
        <taxon>Vibrio</taxon>
    </lineage>
</organism>
<evidence type="ECO:0000259" key="1">
    <source>
        <dbReference type="Pfam" id="PF15978"/>
    </source>
</evidence>
<proteinExistence type="predicted"/>
<accession>V5F459</accession>
<protein>
    <recommendedName>
        <fullName evidence="1">Transposon Tn7 transposition protein TnsD C-terminal domain-containing protein</fullName>
    </recommendedName>
</protein>
<dbReference type="Pfam" id="PF15978">
    <property type="entry name" value="TnsD"/>
    <property type="match status" value="1"/>
</dbReference>
<name>V5F459_9VIBR</name>
<dbReference type="EMBL" id="BAUJ01000031">
    <property type="protein sequence ID" value="GAD90009.1"/>
    <property type="molecule type" value="Genomic_DNA"/>
</dbReference>
<feature type="domain" description="Transposon Tn7 transposition protein TnsD C-terminal" evidence="1">
    <location>
        <begin position="17"/>
        <end position="161"/>
    </location>
</feature>
<reference evidence="2 3" key="1">
    <citation type="submission" date="2013-11" db="EMBL/GenBank/DDBJ databases">
        <title>Whole genome shotgun sequence of Vibrio halioticoli NBRC 102217.</title>
        <authorList>
            <person name="Isaki S."/>
            <person name="Kimura A."/>
            <person name="Ohji S."/>
            <person name="Hosoyama A."/>
            <person name="Fujita N."/>
            <person name="Hashimoto M."/>
            <person name="Hosoyama Y."/>
            <person name="Yamazoe A."/>
        </authorList>
    </citation>
    <scope>NUCLEOTIDE SEQUENCE [LARGE SCALE GENOMIC DNA]</scope>
    <source>
        <strain evidence="2 3">NBRC 102217</strain>
    </source>
</reference>
<keyword evidence="3" id="KW-1185">Reference proteome</keyword>
<dbReference type="InterPro" id="IPR032750">
    <property type="entry name" value="TnsD_C"/>
</dbReference>